<keyword evidence="7" id="KW-0007">Acetylation</keyword>
<dbReference type="NCBIfam" id="TIGR03814">
    <property type="entry name" value="Gln_ase"/>
    <property type="match status" value="1"/>
</dbReference>
<feature type="compositionally biased region" description="Low complexity" evidence="8">
    <location>
        <begin position="1"/>
        <end position="15"/>
    </location>
</feature>
<evidence type="ECO:0000313" key="10">
    <source>
        <dbReference type="Proteomes" id="UP000018291"/>
    </source>
</evidence>
<evidence type="ECO:0000256" key="2">
    <source>
        <dbReference type="ARBA" id="ARBA00011881"/>
    </source>
</evidence>
<dbReference type="EMBL" id="CANL01000022">
    <property type="protein sequence ID" value="CCM63744.1"/>
    <property type="molecule type" value="Genomic_DNA"/>
</dbReference>
<dbReference type="InterPro" id="IPR012338">
    <property type="entry name" value="Beta-lactam/transpept-like"/>
</dbReference>
<feature type="binding site" evidence="7">
    <location>
        <position position="213"/>
    </location>
    <ligand>
        <name>substrate</name>
    </ligand>
</feature>
<evidence type="ECO:0000256" key="6">
    <source>
        <dbReference type="ARBA" id="ARBA00070405"/>
    </source>
</evidence>
<evidence type="ECO:0000256" key="5">
    <source>
        <dbReference type="ARBA" id="ARBA00049534"/>
    </source>
</evidence>
<name>R4YYT4_9ACTN</name>
<accession>R4YYT4</accession>
<evidence type="ECO:0000256" key="8">
    <source>
        <dbReference type="SAM" id="MobiDB-lite"/>
    </source>
</evidence>
<dbReference type="eggNOG" id="COG2066">
    <property type="taxonomic scope" value="Bacteria"/>
</dbReference>
<dbReference type="OrthoDB" id="9788822at2"/>
<evidence type="ECO:0000256" key="1">
    <source>
        <dbReference type="ARBA" id="ARBA00011076"/>
    </source>
</evidence>
<dbReference type="STRING" id="1229780.BN381_290112"/>
<dbReference type="FunFam" id="3.40.710.10:FF:000005">
    <property type="entry name" value="Glutaminase"/>
    <property type="match status" value="1"/>
</dbReference>
<keyword evidence="10" id="KW-1185">Reference proteome</keyword>
<dbReference type="Pfam" id="PF04960">
    <property type="entry name" value="Glutaminase"/>
    <property type="match status" value="1"/>
</dbReference>
<dbReference type="Proteomes" id="UP000018291">
    <property type="component" value="Unassembled WGS sequence"/>
</dbReference>
<dbReference type="InterPro" id="IPR036513">
    <property type="entry name" value="STAS_dom_sf"/>
</dbReference>
<dbReference type="Gene3D" id="3.40.710.10">
    <property type="entry name" value="DD-peptidase/beta-lactamase superfamily"/>
    <property type="match status" value="1"/>
</dbReference>
<evidence type="ECO:0000256" key="3">
    <source>
        <dbReference type="ARBA" id="ARBA00012918"/>
    </source>
</evidence>
<sequence length="425" mass="44732">MSATVLTPVTPTTASARPQPGLPDHAADHISAGLADLLITACRQHGGRVADYIPELATADPNRFGIAMTSVLGRSYRAGDHTAFSIQSISKPFVYAMVLDALGLEEVANNVGFEPSGEPFNAISLEPDTGRPDNPMINAGAIVISSMVPGADVEHQGHNVQAVLSAFAGRDLHLDDAVLASETATGDRNRALAYLALAAGRLATPVDHAIEVYFRQCSLEVTVEDLAIMGSTLAHGGINPVTGDRVVSEPAARHTLSMMTSCGMYDYSGEWMVRVGLPAKSGVGGGIVAILPGQFGIGVHSAPLDQRGNSVRGVEALTELSDHFGMHLLRHPRSPLSPIAETSDVDGVHTVIVRGELDFVSTEQLVHHLTDHCASATPGTVRVDLSAVTRARPITGRLLNATADDLRVVGWEFQMLDSACLLSPA</sequence>
<dbReference type="PANTHER" id="PTHR12544">
    <property type="entry name" value="GLUTAMINASE"/>
    <property type="match status" value="1"/>
</dbReference>
<evidence type="ECO:0000256" key="4">
    <source>
        <dbReference type="ARBA" id="ARBA00022801"/>
    </source>
</evidence>
<evidence type="ECO:0000313" key="9">
    <source>
        <dbReference type="EMBL" id="CCM63744.1"/>
    </source>
</evidence>
<dbReference type="GO" id="GO:0004359">
    <property type="term" value="F:glutaminase activity"/>
    <property type="evidence" value="ECO:0007669"/>
    <property type="project" value="UniProtKB-UniRule"/>
</dbReference>
<reference evidence="9 10" key="1">
    <citation type="journal article" date="2013" name="ISME J.">
        <title>Metabolic model for the filamentous 'Candidatus Microthrix parvicella' based on genomic and metagenomic analyses.</title>
        <authorList>
            <person name="Jon McIlroy S."/>
            <person name="Kristiansen R."/>
            <person name="Albertsen M."/>
            <person name="Michael Karst S."/>
            <person name="Rossetti S."/>
            <person name="Lund Nielsen J."/>
            <person name="Tandoi V."/>
            <person name="James Seviour R."/>
            <person name="Nielsen P.H."/>
        </authorList>
    </citation>
    <scope>NUCLEOTIDE SEQUENCE [LARGE SCALE GENOMIC DNA]</scope>
    <source>
        <strain evidence="9 10">RN1</strain>
    </source>
</reference>
<protein>
    <recommendedName>
        <fullName evidence="6 7">Glutaminase</fullName>
        <ecNumber evidence="3 7">3.5.1.2</ecNumber>
    </recommendedName>
</protein>
<dbReference type="GO" id="GO:0006543">
    <property type="term" value="P:L-glutamine catabolic process"/>
    <property type="evidence" value="ECO:0007669"/>
    <property type="project" value="TreeGrafter"/>
</dbReference>
<feature type="region of interest" description="Disordered" evidence="8">
    <location>
        <begin position="1"/>
        <end position="25"/>
    </location>
</feature>
<dbReference type="HAMAP" id="MF_00313">
    <property type="entry name" value="Glutaminase"/>
    <property type="match status" value="1"/>
</dbReference>
<dbReference type="SUPFAM" id="SSF56601">
    <property type="entry name" value="beta-lactamase/transpeptidase-like"/>
    <property type="match status" value="1"/>
</dbReference>
<dbReference type="HOGENOM" id="CLU_027932_0_0_11"/>
<proteinExistence type="inferred from homology"/>
<dbReference type="GO" id="GO:0006537">
    <property type="term" value="P:glutamate biosynthetic process"/>
    <property type="evidence" value="ECO:0007669"/>
    <property type="project" value="TreeGrafter"/>
</dbReference>
<feature type="binding site" evidence="7">
    <location>
        <position position="88"/>
    </location>
    <ligand>
        <name>substrate</name>
    </ligand>
</feature>
<feature type="binding site" evidence="7">
    <location>
        <position position="265"/>
    </location>
    <ligand>
        <name>substrate</name>
    </ligand>
</feature>
<gene>
    <name evidence="7" type="primary">glsA</name>
    <name evidence="9" type="ORF">BN381_290112</name>
</gene>
<dbReference type="Gene3D" id="3.30.750.24">
    <property type="entry name" value="STAS domain"/>
    <property type="match status" value="1"/>
</dbReference>
<comment type="subunit">
    <text evidence="2 7">Homotetramer.</text>
</comment>
<dbReference type="EC" id="3.5.1.2" evidence="3 7"/>
<evidence type="ECO:0000256" key="7">
    <source>
        <dbReference type="HAMAP-Rule" id="MF_00313"/>
    </source>
</evidence>
<feature type="binding site" evidence="7">
    <location>
        <position position="189"/>
    </location>
    <ligand>
        <name>substrate</name>
    </ligand>
</feature>
<comment type="similarity">
    <text evidence="1 7">Belongs to the glutaminase family.</text>
</comment>
<feature type="binding site" evidence="7">
    <location>
        <position position="283"/>
    </location>
    <ligand>
        <name>substrate</name>
    </ligand>
</feature>
<dbReference type="PANTHER" id="PTHR12544:SF29">
    <property type="entry name" value="GLUTAMINASE"/>
    <property type="match status" value="1"/>
</dbReference>
<dbReference type="InterPro" id="IPR015868">
    <property type="entry name" value="Glutaminase"/>
</dbReference>
<comment type="caution">
    <text evidence="9">The sequence shown here is derived from an EMBL/GenBank/DDBJ whole genome shotgun (WGS) entry which is preliminary data.</text>
</comment>
<keyword evidence="4 7" id="KW-0378">Hydrolase</keyword>
<dbReference type="SUPFAM" id="SSF52091">
    <property type="entry name" value="SpoIIaa-like"/>
    <property type="match status" value="1"/>
</dbReference>
<organism evidence="9 10">
    <name type="scientific">Candidatus Neomicrothrix parvicella RN1</name>
    <dbReference type="NCBI Taxonomy" id="1229780"/>
    <lineage>
        <taxon>Bacteria</taxon>
        <taxon>Bacillati</taxon>
        <taxon>Actinomycetota</taxon>
        <taxon>Acidimicrobiia</taxon>
        <taxon>Acidimicrobiales</taxon>
        <taxon>Microthrixaceae</taxon>
        <taxon>Candidatus Neomicrothrix</taxon>
    </lineage>
</organism>
<comment type="catalytic activity">
    <reaction evidence="5 7">
        <text>L-glutamine + H2O = L-glutamate + NH4(+)</text>
        <dbReference type="Rhea" id="RHEA:15889"/>
        <dbReference type="ChEBI" id="CHEBI:15377"/>
        <dbReference type="ChEBI" id="CHEBI:28938"/>
        <dbReference type="ChEBI" id="CHEBI:29985"/>
        <dbReference type="ChEBI" id="CHEBI:58359"/>
        <dbReference type="EC" id="3.5.1.2"/>
    </reaction>
</comment>
<feature type="binding site" evidence="7">
    <location>
        <position position="182"/>
    </location>
    <ligand>
        <name>substrate</name>
    </ligand>
</feature>
<dbReference type="AlphaFoldDB" id="R4YYT4"/>
<feature type="binding site" evidence="7">
    <location>
        <position position="138"/>
    </location>
    <ligand>
        <name>substrate</name>
    </ligand>
</feature>